<evidence type="ECO:0000313" key="4">
    <source>
        <dbReference type="Proteomes" id="UP000626210"/>
    </source>
</evidence>
<reference evidence="4" key="1">
    <citation type="journal article" date="2019" name="Int. J. Syst. Evol. Microbiol.">
        <title>The Global Catalogue of Microorganisms (GCM) 10K type strain sequencing project: providing services to taxonomists for standard genome sequencing and annotation.</title>
        <authorList>
            <consortium name="The Broad Institute Genomics Platform"/>
            <consortium name="The Broad Institute Genome Sequencing Center for Infectious Disease"/>
            <person name="Wu L."/>
            <person name="Ma J."/>
        </authorList>
    </citation>
    <scope>NUCLEOTIDE SEQUENCE [LARGE SCALE GENOMIC DNA]</scope>
    <source>
        <strain evidence="4">KCTC 23314</strain>
    </source>
</reference>
<feature type="region of interest" description="Disordered" evidence="1">
    <location>
        <begin position="1"/>
        <end position="22"/>
    </location>
</feature>
<accession>A0ABQ3GFG8</accession>
<gene>
    <name evidence="3" type="ORF">GCM10007320_63660</name>
</gene>
<dbReference type="RefSeq" id="WP_189690872.1">
    <property type="nucleotide sequence ID" value="NZ_BMYK01000044.1"/>
</dbReference>
<evidence type="ECO:0000256" key="1">
    <source>
        <dbReference type="SAM" id="MobiDB-lite"/>
    </source>
</evidence>
<evidence type="ECO:0000256" key="2">
    <source>
        <dbReference type="SAM" id="Phobius"/>
    </source>
</evidence>
<keyword evidence="2" id="KW-0472">Membrane</keyword>
<keyword evidence="2" id="KW-0812">Transmembrane</keyword>
<keyword evidence="4" id="KW-1185">Reference proteome</keyword>
<dbReference type="Proteomes" id="UP000626210">
    <property type="component" value="Unassembled WGS sequence"/>
</dbReference>
<proteinExistence type="predicted"/>
<feature type="transmembrane region" description="Helical" evidence="2">
    <location>
        <begin position="47"/>
        <end position="68"/>
    </location>
</feature>
<protein>
    <submittedName>
        <fullName evidence="3">Uncharacterized protein</fullName>
    </submittedName>
</protein>
<keyword evidence="2" id="KW-1133">Transmembrane helix</keyword>
<dbReference type="EMBL" id="BMYK01000044">
    <property type="protein sequence ID" value="GHD03502.1"/>
    <property type="molecule type" value="Genomic_DNA"/>
</dbReference>
<organism evidence="3 4">
    <name type="scientific">Pseudorhodoferax aquiterrae</name>
    <dbReference type="NCBI Taxonomy" id="747304"/>
    <lineage>
        <taxon>Bacteria</taxon>
        <taxon>Pseudomonadati</taxon>
        <taxon>Pseudomonadota</taxon>
        <taxon>Betaproteobacteria</taxon>
        <taxon>Burkholderiales</taxon>
        <taxon>Comamonadaceae</taxon>
    </lineage>
</organism>
<name>A0ABQ3GFG8_9BURK</name>
<sequence length="69" mass="7799">MDLTAAPVRKEASSKALSDNARDETWDAQTSWRARDQAERAAERSALSWLVFFGWMAMTALVFLAVVFF</sequence>
<evidence type="ECO:0000313" key="3">
    <source>
        <dbReference type="EMBL" id="GHD03502.1"/>
    </source>
</evidence>
<comment type="caution">
    <text evidence="3">The sequence shown here is derived from an EMBL/GenBank/DDBJ whole genome shotgun (WGS) entry which is preliminary data.</text>
</comment>